<dbReference type="PROSITE" id="PS00197">
    <property type="entry name" value="2FE2S_FER_1"/>
    <property type="match status" value="1"/>
</dbReference>
<organism evidence="17 18">
    <name type="scientific">Vogesella amnigena</name>
    <dbReference type="NCBI Taxonomy" id="1507449"/>
    <lineage>
        <taxon>Bacteria</taxon>
        <taxon>Pseudomonadati</taxon>
        <taxon>Pseudomonadota</taxon>
        <taxon>Betaproteobacteria</taxon>
        <taxon>Neisseriales</taxon>
        <taxon>Chromobacteriaceae</taxon>
        <taxon>Vogesella</taxon>
    </lineage>
</organism>
<dbReference type="InterPro" id="IPR011577">
    <property type="entry name" value="Cyt_b561_bac/Ni-Hgenase"/>
</dbReference>
<accession>A0ABV7TSR2</accession>
<keyword evidence="18" id="KW-1185">Reference proteome</keyword>
<keyword evidence="9 14" id="KW-1133">Transmembrane helix</keyword>
<dbReference type="Pfam" id="PF00175">
    <property type="entry name" value="NAD_binding_1"/>
    <property type="match status" value="1"/>
</dbReference>
<dbReference type="SUPFAM" id="SSF81342">
    <property type="entry name" value="Transmembrane di-heme cytochromes"/>
    <property type="match status" value="1"/>
</dbReference>
<dbReference type="Pfam" id="PF00970">
    <property type="entry name" value="FAD_binding_6"/>
    <property type="match status" value="1"/>
</dbReference>
<evidence type="ECO:0000313" key="18">
    <source>
        <dbReference type="Proteomes" id="UP001595636"/>
    </source>
</evidence>
<evidence type="ECO:0000256" key="10">
    <source>
        <dbReference type="ARBA" id="ARBA00023002"/>
    </source>
</evidence>
<dbReference type="EMBL" id="JBHRYH010000012">
    <property type="protein sequence ID" value="MFC3625752.1"/>
    <property type="molecule type" value="Genomic_DNA"/>
</dbReference>
<comment type="subcellular location">
    <subcellularLocation>
        <location evidence="2">Cell membrane</location>
        <topology evidence="2">Multi-pass membrane protein</topology>
    </subcellularLocation>
</comment>
<keyword evidence="5 14" id="KW-0812">Transmembrane</keyword>
<sequence>MKPFSRFRLYHWLLVLLFATAFITGDDAGLLHVWLGYGLVAVLVWRLFAAILRLRGFASMLPSWRGWSGAAGSSWGRLLVCGMVLLMAGTLYTGVALVDNAAALSEGLSSVLPSARADDGVEATGSLLGLGDSEELHEVLANASLLLIGLHIGWLLVYRRQQVWAMLVGSRAVAASASADTTAAASRAMQLTVVAIEQETADTRSFRLAIPAALRTQLAFLPGQYLTVRVPLPGGAVWRCYSLSGLPGEDTLRITVRQLSNGAASSWLHRHLAVGDSLTALPPAGRFVPHSLDDDMLLLAAGCGITPLYSILQAMLQQGHGKVKLVYSCSQREQAIFRQALLQLQQAYPQRFCLHWHASAQQGRLDSAVLGQLAAGWLHAQAFICGPEAFMALVEQTLLQQGMASAQVHLERFAHVTGRQGAGQSSQLWVHDQGRTHAVTVAAGEVLLDAMQRSGLQPRHDCRAGLCGSCRCRVEKGQVLLRSNQVLTDEELAAGWTLACQAEACSDELEIRYEH</sequence>
<keyword evidence="12" id="KW-0411">Iron-sulfur</keyword>
<dbReference type="PROSITE" id="PS51384">
    <property type="entry name" value="FAD_FR"/>
    <property type="match status" value="1"/>
</dbReference>
<dbReference type="Pfam" id="PF01292">
    <property type="entry name" value="Ni_hydr_CYTB"/>
    <property type="match status" value="1"/>
</dbReference>
<dbReference type="InterPro" id="IPR008333">
    <property type="entry name" value="Cbr1-like_FAD-bd_dom"/>
</dbReference>
<dbReference type="PANTHER" id="PTHR47354:SF8">
    <property type="entry name" value="1,2-PHENYLACETYL-COA EPOXIDASE, SUBUNIT E"/>
    <property type="match status" value="1"/>
</dbReference>
<gene>
    <name evidence="17" type="ORF">ACFOKJ_06260</name>
</gene>
<dbReference type="Gene3D" id="2.40.30.10">
    <property type="entry name" value="Translation factors"/>
    <property type="match status" value="1"/>
</dbReference>
<dbReference type="RefSeq" id="WP_390277576.1">
    <property type="nucleotide sequence ID" value="NZ_JBHRYH010000012.1"/>
</dbReference>
<evidence type="ECO:0000256" key="5">
    <source>
        <dbReference type="ARBA" id="ARBA00022692"/>
    </source>
</evidence>
<evidence type="ECO:0000256" key="4">
    <source>
        <dbReference type="ARBA" id="ARBA00022630"/>
    </source>
</evidence>
<dbReference type="InterPro" id="IPR012675">
    <property type="entry name" value="Beta-grasp_dom_sf"/>
</dbReference>
<evidence type="ECO:0000256" key="13">
    <source>
        <dbReference type="ARBA" id="ARBA00023136"/>
    </source>
</evidence>
<dbReference type="SUPFAM" id="SSF52343">
    <property type="entry name" value="Ferredoxin reductase-like, C-terminal NADP-linked domain"/>
    <property type="match status" value="1"/>
</dbReference>
<dbReference type="InterPro" id="IPR050415">
    <property type="entry name" value="MRET"/>
</dbReference>
<reference evidence="18" key="1">
    <citation type="journal article" date="2019" name="Int. J. Syst. Evol. Microbiol.">
        <title>The Global Catalogue of Microorganisms (GCM) 10K type strain sequencing project: providing services to taxonomists for standard genome sequencing and annotation.</title>
        <authorList>
            <consortium name="The Broad Institute Genomics Platform"/>
            <consortium name="The Broad Institute Genome Sequencing Center for Infectious Disease"/>
            <person name="Wu L."/>
            <person name="Ma J."/>
        </authorList>
    </citation>
    <scope>NUCLEOTIDE SEQUENCE [LARGE SCALE GENOMIC DNA]</scope>
    <source>
        <strain evidence="18">KCTC 42195</strain>
    </source>
</reference>
<dbReference type="Gene3D" id="3.10.20.30">
    <property type="match status" value="1"/>
</dbReference>
<keyword evidence="8" id="KW-0274">FAD</keyword>
<dbReference type="PROSITE" id="PS51085">
    <property type="entry name" value="2FE2S_FER_2"/>
    <property type="match status" value="1"/>
</dbReference>
<name>A0ABV7TSR2_9NEIS</name>
<evidence type="ECO:0000256" key="1">
    <source>
        <dbReference type="ARBA" id="ARBA00001974"/>
    </source>
</evidence>
<dbReference type="SUPFAM" id="SSF54292">
    <property type="entry name" value="2Fe-2S ferredoxin-like"/>
    <property type="match status" value="1"/>
</dbReference>
<evidence type="ECO:0000256" key="11">
    <source>
        <dbReference type="ARBA" id="ARBA00023004"/>
    </source>
</evidence>
<dbReference type="PRINTS" id="PR00410">
    <property type="entry name" value="PHEHYDRXLASE"/>
</dbReference>
<evidence type="ECO:0000256" key="9">
    <source>
        <dbReference type="ARBA" id="ARBA00022989"/>
    </source>
</evidence>
<evidence type="ECO:0000256" key="6">
    <source>
        <dbReference type="ARBA" id="ARBA00022714"/>
    </source>
</evidence>
<feature type="transmembrane region" description="Helical" evidence="14">
    <location>
        <begin position="139"/>
        <end position="158"/>
    </location>
</feature>
<feature type="domain" description="FAD-binding FR-type" evidence="16">
    <location>
        <begin position="186"/>
        <end position="290"/>
    </location>
</feature>
<evidence type="ECO:0000256" key="12">
    <source>
        <dbReference type="ARBA" id="ARBA00023014"/>
    </source>
</evidence>
<dbReference type="InterPro" id="IPR017927">
    <property type="entry name" value="FAD-bd_FR_type"/>
</dbReference>
<comment type="cofactor">
    <cofactor evidence="1">
        <name>FAD</name>
        <dbReference type="ChEBI" id="CHEBI:57692"/>
    </cofactor>
</comment>
<comment type="caution">
    <text evidence="17">The sequence shown here is derived from an EMBL/GenBank/DDBJ whole genome shotgun (WGS) entry which is preliminary data.</text>
</comment>
<keyword evidence="6" id="KW-0001">2Fe-2S</keyword>
<dbReference type="InterPro" id="IPR001433">
    <property type="entry name" value="OxRdtase_FAD/NAD-bd"/>
</dbReference>
<keyword evidence="10" id="KW-0560">Oxidoreductase</keyword>
<dbReference type="InterPro" id="IPR016174">
    <property type="entry name" value="Di-haem_cyt_TM"/>
</dbReference>
<dbReference type="InterPro" id="IPR001041">
    <property type="entry name" value="2Fe-2S_ferredoxin-type"/>
</dbReference>
<dbReference type="InterPro" id="IPR006058">
    <property type="entry name" value="2Fe2S_fd_BS"/>
</dbReference>
<keyword evidence="7" id="KW-0479">Metal-binding</keyword>
<evidence type="ECO:0000256" key="14">
    <source>
        <dbReference type="SAM" id="Phobius"/>
    </source>
</evidence>
<evidence type="ECO:0000256" key="3">
    <source>
        <dbReference type="ARBA" id="ARBA00022475"/>
    </source>
</evidence>
<feature type="domain" description="2Fe-2S ferredoxin-type" evidence="15">
    <location>
        <begin position="426"/>
        <end position="515"/>
    </location>
</feature>
<evidence type="ECO:0000256" key="8">
    <source>
        <dbReference type="ARBA" id="ARBA00022827"/>
    </source>
</evidence>
<dbReference type="InterPro" id="IPR036010">
    <property type="entry name" value="2Fe-2S_ferredoxin-like_sf"/>
</dbReference>
<protein>
    <submittedName>
        <fullName evidence="17">2Fe-2S iron-sulfur cluster-binding protein</fullName>
    </submittedName>
</protein>
<keyword evidence="13 14" id="KW-0472">Membrane</keyword>
<keyword evidence="11" id="KW-0408">Iron</keyword>
<evidence type="ECO:0000256" key="2">
    <source>
        <dbReference type="ARBA" id="ARBA00004651"/>
    </source>
</evidence>
<dbReference type="InterPro" id="IPR017938">
    <property type="entry name" value="Riboflavin_synthase-like_b-brl"/>
</dbReference>
<keyword evidence="4" id="KW-0285">Flavoprotein</keyword>
<feature type="transmembrane region" description="Helical" evidence="14">
    <location>
        <begin position="75"/>
        <end position="98"/>
    </location>
</feature>
<evidence type="ECO:0000259" key="16">
    <source>
        <dbReference type="PROSITE" id="PS51384"/>
    </source>
</evidence>
<keyword evidence="3" id="KW-1003">Cell membrane</keyword>
<proteinExistence type="predicted"/>
<dbReference type="CDD" id="cd00207">
    <property type="entry name" value="fer2"/>
    <property type="match status" value="1"/>
</dbReference>
<feature type="transmembrane region" description="Helical" evidence="14">
    <location>
        <begin position="35"/>
        <end position="54"/>
    </location>
</feature>
<dbReference type="CDD" id="cd06214">
    <property type="entry name" value="PA_degradation_oxidoreductase_like"/>
    <property type="match status" value="1"/>
</dbReference>
<evidence type="ECO:0000313" key="17">
    <source>
        <dbReference type="EMBL" id="MFC3625752.1"/>
    </source>
</evidence>
<dbReference type="PANTHER" id="PTHR47354">
    <property type="entry name" value="NADH OXIDOREDUCTASE HCR"/>
    <property type="match status" value="1"/>
</dbReference>
<dbReference type="InterPro" id="IPR039261">
    <property type="entry name" value="FNR_nucleotide-bd"/>
</dbReference>
<evidence type="ECO:0000256" key="7">
    <source>
        <dbReference type="ARBA" id="ARBA00022723"/>
    </source>
</evidence>
<evidence type="ECO:0000259" key="15">
    <source>
        <dbReference type="PROSITE" id="PS51085"/>
    </source>
</evidence>
<dbReference type="SUPFAM" id="SSF63380">
    <property type="entry name" value="Riboflavin synthase domain-like"/>
    <property type="match status" value="1"/>
</dbReference>
<dbReference type="Pfam" id="PF00111">
    <property type="entry name" value="Fer2"/>
    <property type="match status" value="1"/>
</dbReference>
<dbReference type="Gene3D" id="1.20.950.20">
    <property type="entry name" value="Transmembrane di-heme cytochromes, Chain C"/>
    <property type="match status" value="1"/>
</dbReference>
<dbReference type="Gene3D" id="3.40.50.80">
    <property type="entry name" value="Nucleotide-binding domain of ferredoxin-NADP reductase (FNR) module"/>
    <property type="match status" value="1"/>
</dbReference>
<dbReference type="Proteomes" id="UP001595636">
    <property type="component" value="Unassembled WGS sequence"/>
</dbReference>